<comment type="similarity">
    <text evidence="2">Belongs to the MS4A family.</text>
</comment>
<evidence type="ECO:0000256" key="4">
    <source>
        <dbReference type="ARBA" id="ARBA00022989"/>
    </source>
</evidence>
<keyword evidence="3 6" id="KW-0812">Transmembrane</keyword>
<dbReference type="GO" id="GO:0007166">
    <property type="term" value="P:cell surface receptor signaling pathway"/>
    <property type="evidence" value="ECO:0007669"/>
    <property type="project" value="TreeGrafter"/>
</dbReference>
<sequence>MMWACNLGPAGQVPLHQTLIWKEITHSKRICYNKEKSNFPDPVKWKMPSTRVRIKKETRMLGAIQIMTGLICSWLGRLWAYLLLTQFVTFQNWYIPFAATLKYPFWSSVSFIFSGFFTILLEIRRSKSLVSCTIVMNIISACISAIGLLLLLLEFFIFNLHSNSTVWSHESGYLLSQYLFLFIVLELLVTCTVTRWACNVTNRRQ</sequence>
<dbReference type="Proteomes" id="UP000664940">
    <property type="component" value="Unassembled WGS sequence"/>
</dbReference>
<gene>
    <name evidence="7" type="ORF">HJG60_011391</name>
</gene>
<evidence type="ECO:0000256" key="3">
    <source>
        <dbReference type="ARBA" id="ARBA00022692"/>
    </source>
</evidence>
<dbReference type="GO" id="GO:0005886">
    <property type="term" value="C:plasma membrane"/>
    <property type="evidence" value="ECO:0007669"/>
    <property type="project" value="TreeGrafter"/>
</dbReference>
<dbReference type="EMBL" id="JABVXQ010000006">
    <property type="protein sequence ID" value="KAF6104470.1"/>
    <property type="molecule type" value="Genomic_DNA"/>
</dbReference>
<evidence type="ECO:0000313" key="8">
    <source>
        <dbReference type="Proteomes" id="UP000664940"/>
    </source>
</evidence>
<dbReference type="Pfam" id="PF04103">
    <property type="entry name" value="CD20"/>
    <property type="match status" value="1"/>
</dbReference>
<comment type="subcellular location">
    <subcellularLocation>
        <location evidence="1">Membrane</location>
        <topology evidence="1">Multi-pass membrane protein</topology>
    </subcellularLocation>
</comment>
<name>A0A834E1T3_9CHIR</name>
<reference evidence="7 8" key="1">
    <citation type="journal article" date="2020" name="Nature">
        <title>Six reference-quality genomes reveal evolution of bat adaptations.</title>
        <authorList>
            <person name="Jebb D."/>
            <person name="Huang Z."/>
            <person name="Pippel M."/>
            <person name="Hughes G.M."/>
            <person name="Lavrichenko K."/>
            <person name="Devanna P."/>
            <person name="Winkler S."/>
            <person name="Jermiin L.S."/>
            <person name="Skirmuntt E.C."/>
            <person name="Katzourakis A."/>
            <person name="Burkitt-Gray L."/>
            <person name="Ray D.A."/>
            <person name="Sullivan K.A.M."/>
            <person name="Roscito J.G."/>
            <person name="Kirilenko B.M."/>
            <person name="Davalos L.M."/>
            <person name="Corthals A.P."/>
            <person name="Power M.L."/>
            <person name="Jones G."/>
            <person name="Ransome R.D."/>
            <person name="Dechmann D.K.N."/>
            <person name="Locatelli A.G."/>
            <person name="Puechmaille S.J."/>
            <person name="Fedrigo O."/>
            <person name="Jarvis E.D."/>
            <person name="Hiller M."/>
            <person name="Vernes S.C."/>
            <person name="Myers E.W."/>
            <person name="Teeling E.C."/>
        </authorList>
    </citation>
    <scope>NUCLEOTIDE SEQUENCE [LARGE SCALE GENOMIC DNA]</scope>
    <source>
        <strain evidence="7">Bat1K_MPI-CBG_1</strain>
    </source>
</reference>
<keyword evidence="4 6" id="KW-1133">Transmembrane helix</keyword>
<feature type="transmembrane region" description="Helical" evidence="6">
    <location>
        <begin position="61"/>
        <end position="83"/>
    </location>
</feature>
<feature type="transmembrane region" description="Helical" evidence="6">
    <location>
        <begin position="135"/>
        <end position="158"/>
    </location>
</feature>
<feature type="transmembrane region" description="Helical" evidence="6">
    <location>
        <begin position="178"/>
        <end position="198"/>
    </location>
</feature>
<feature type="transmembrane region" description="Helical" evidence="6">
    <location>
        <begin position="103"/>
        <end position="123"/>
    </location>
</feature>
<dbReference type="PANTHER" id="PTHR23320:SF121">
    <property type="entry name" value="MEMBRANE-SPANNING 4-DOMAINS, SUBFAMILY A, MEMBER 19"/>
    <property type="match status" value="1"/>
</dbReference>
<keyword evidence="5 6" id="KW-0472">Membrane</keyword>
<dbReference type="AlphaFoldDB" id="A0A834E1T3"/>
<organism evidence="7 8">
    <name type="scientific">Phyllostomus discolor</name>
    <name type="common">pale spear-nosed bat</name>
    <dbReference type="NCBI Taxonomy" id="89673"/>
    <lineage>
        <taxon>Eukaryota</taxon>
        <taxon>Metazoa</taxon>
        <taxon>Chordata</taxon>
        <taxon>Craniata</taxon>
        <taxon>Vertebrata</taxon>
        <taxon>Euteleostomi</taxon>
        <taxon>Mammalia</taxon>
        <taxon>Eutheria</taxon>
        <taxon>Laurasiatheria</taxon>
        <taxon>Chiroptera</taxon>
        <taxon>Yangochiroptera</taxon>
        <taxon>Phyllostomidae</taxon>
        <taxon>Phyllostominae</taxon>
        <taxon>Phyllostomus</taxon>
    </lineage>
</organism>
<dbReference type="InterPro" id="IPR007237">
    <property type="entry name" value="CD20-like"/>
</dbReference>
<accession>A0A834E1T3</accession>
<evidence type="ECO:0000313" key="7">
    <source>
        <dbReference type="EMBL" id="KAF6104470.1"/>
    </source>
</evidence>
<proteinExistence type="inferred from homology"/>
<evidence type="ECO:0000256" key="1">
    <source>
        <dbReference type="ARBA" id="ARBA00004141"/>
    </source>
</evidence>
<protein>
    <submittedName>
        <fullName evidence="7">Uncharacterized protein</fullName>
    </submittedName>
</protein>
<comment type="caution">
    <text evidence="7">The sequence shown here is derived from an EMBL/GenBank/DDBJ whole genome shotgun (WGS) entry which is preliminary data.</text>
</comment>
<evidence type="ECO:0000256" key="2">
    <source>
        <dbReference type="ARBA" id="ARBA00009565"/>
    </source>
</evidence>
<dbReference type="InterPro" id="IPR030417">
    <property type="entry name" value="MS4A"/>
</dbReference>
<evidence type="ECO:0000256" key="6">
    <source>
        <dbReference type="SAM" id="Phobius"/>
    </source>
</evidence>
<evidence type="ECO:0000256" key="5">
    <source>
        <dbReference type="ARBA" id="ARBA00023136"/>
    </source>
</evidence>
<dbReference type="PANTHER" id="PTHR23320">
    <property type="entry name" value="MEMBRANE-SPANNING 4-DOMAINS SUBFAMILY A MS4A -RELATED"/>
    <property type="match status" value="1"/>
</dbReference>